<proteinExistence type="predicted"/>
<protein>
    <recommendedName>
        <fullName evidence="1">DUF6535 domain-containing protein</fullName>
    </recommendedName>
</protein>
<sequence>MFSVPTFSWKEGRKLVEKHDDDMCRGWKDEIDKLLIFAGLFSATVTAFTIESYKWLSPEPDAT</sequence>
<accession>A0A5C3KCC4</accession>
<dbReference type="OrthoDB" id="3235960at2759"/>
<evidence type="ECO:0000313" key="2">
    <source>
        <dbReference type="EMBL" id="TFK17735.1"/>
    </source>
</evidence>
<name>A0A5C3KCC4_COPMA</name>
<dbReference type="EMBL" id="ML210468">
    <property type="protein sequence ID" value="TFK17735.1"/>
    <property type="molecule type" value="Genomic_DNA"/>
</dbReference>
<organism evidence="2 3">
    <name type="scientific">Coprinopsis marcescibilis</name>
    <name type="common">Agaric fungus</name>
    <name type="synonym">Psathyrella marcescibilis</name>
    <dbReference type="NCBI Taxonomy" id="230819"/>
    <lineage>
        <taxon>Eukaryota</taxon>
        <taxon>Fungi</taxon>
        <taxon>Dikarya</taxon>
        <taxon>Basidiomycota</taxon>
        <taxon>Agaricomycotina</taxon>
        <taxon>Agaricomycetes</taxon>
        <taxon>Agaricomycetidae</taxon>
        <taxon>Agaricales</taxon>
        <taxon>Agaricineae</taxon>
        <taxon>Psathyrellaceae</taxon>
        <taxon>Coprinopsis</taxon>
    </lineage>
</organism>
<keyword evidence="3" id="KW-1185">Reference proteome</keyword>
<feature type="domain" description="DUF6535" evidence="1">
    <location>
        <begin position="9"/>
        <end position="62"/>
    </location>
</feature>
<dbReference type="AlphaFoldDB" id="A0A5C3KCC4"/>
<evidence type="ECO:0000313" key="3">
    <source>
        <dbReference type="Proteomes" id="UP000307440"/>
    </source>
</evidence>
<evidence type="ECO:0000259" key="1">
    <source>
        <dbReference type="Pfam" id="PF20153"/>
    </source>
</evidence>
<gene>
    <name evidence="2" type="ORF">FA15DRAFT_604485</name>
</gene>
<reference evidence="2 3" key="1">
    <citation type="journal article" date="2019" name="Nat. Ecol. Evol.">
        <title>Megaphylogeny resolves global patterns of mushroom evolution.</title>
        <authorList>
            <person name="Varga T."/>
            <person name="Krizsan K."/>
            <person name="Foldi C."/>
            <person name="Dima B."/>
            <person name="Sanchez-Garcia M."/>
            <person name="Sanchez-Ramirez S."/>
            <person name="Szollosi G.J."/>
            <person name="Szarkandi J.G."/>
            <person name="Papp V."/>
            <person name="Albert L."/>
            <person name="Andreopoulos W."/>
            <person name="Angelini C."/>
            <person name="Antonin V."/>
            <person name="Barry K.W."/>
            <person name="Bougher N.L."/>
            <person name="Buchanan P."/>
            <person name="Buyck B."/>
            <person name="Bense V."/>
            <person name="Catcheside P."/>
            <person name="Chovatia M."/>
            <person name="Cooper J."/>
            <person name="Damon W."/>
            <person name="Desjardin D."/>
            <person name="Finy P."/>
            <person name="Geml J."/>
            <person name="Haridas S."/>
            <person name="Hughes K."/>
            <person name="Justo A."/>
            <person name="Karasinski D."/>
            <person name="Kautmanova I."/>
            <person name="Kiss B."/>
            <person name="Kocsube S."/>
            <person name="Kotiranta H."/>
            <person name="LaButti K.M."/>
            <person name="Lechner B.E."/>
            <person name="Liimatainen K."/>
            <person name="Lipzen A."/>
            <person name="Lukacs Z."/>
            <person name="Mihaltcheva S."/>
            <person name="Morgado L.N."/>
            <person name="Niskanen T."/>
            <person name="Noordeloos M.E."/>
            <person name="Ohm R.A."/>
            <person name="Ortiz-Santana B."/>
            <person name="Ovrebo C."/>
            <person name="Racz N."/>
            <person name="Riley R."/>
            <person name="Savchenko A."/>
            <person name="Shiryaev A."/>
            <person name="Soop K."/>
            <person name="Spirin V."/>
            <person name="Szebenyi C."/>
            <person name="Tomsovsky M."/>
            <person name="Tulloss R.E."/>
            <person name="Uehling J."/>
            <person name="Grigoriev I.V."/>
            <person name="Vagvolgyi C."/>
            <person name="Papp T."/>
            <person name="Martin F.M."/>
            <person name="Miettinen O."/>
            <person name="Hibbett D.S."/>
            <person name="Nagy L.G."/>
        </authorList>
    </citation>
    <scope>NUCLEOTIDE SEQUENCE [LARGE SCALE GENOMIC DNA]</scope>
    <source>
        <strain evidence="2 3">CBS 121175</strain>
    </source>
</reference>
<feature type="non-terminal residue" evidence="2">
    <location>
        <position position="63"/>
    </location>
</feature>
<dbReference type="STRING" id="230819.A0A5C3KCC4"/>
<dbReference type="Proteomes" id="UP000307440">
    <property type="component" value="Unassembled WGS sequence"/>
</dbReference>
<dbReference type="InterPro" id="IPR045338">
    <property type="entry name" value="DUF6535"/>
</dbReference>
<dbReference type="Pfam" id="PF20153">
    <property type="entry name" value="DUF6535"/>
    <property type="match status" value="1"/>
</dbReference>